<reference evidence="5" key="2">
    <citation type="submission" date="2020-09" db="EMBL/GenBank/DDBJ databases">
        <title>Reference genome assembly for Australian Ascochyta lentis isolate Al4.</title>
        <authorList>
            <person name="Lee R.C."/>
            <person name="Farfan-Caceres L.M."/>
            <person name="Debler J.W."/>
            <person name="Williams A.H."/>
            <person name="Henares B.M."/>
        </authorList>
    </citation>
    <scope>NUCLEOTIDE SEQUENCE</scope>
    <source>
        <strain evidence="5">Al4</strain>
    </source>
</reference>
<keyword evidence="6" id="KW-1185">Reference proteome</keyword>
<dbReference type="PANTHER" id="PTHR31685:SF2">
    <property type="entry name" value="PROTEIN YTP1"/>
    <property type="match status" value="1"/>
</dbReference>
<evidence type="ECO:0000259" key="4">
    <source>
        <dbReference type="Pfam" id="PF10355"/>
    </source>
</evidence>
<feature type="transmembrane region" description="Helical" evidence="2">
    <location>
        <begin position="451"/>
        <end position="472"/>
    </location>
</feature>
<reference evidence="5" key="1">
    <citation type="submission" date="2018-12" db="EMBL/GenBank/DDBJ databases">
        <authorList>
            <person name="Syme R.A."/>
            <person name="Farfan-Caceres L."/>
            <person name="Lichtenzveig J."/>
        </authorList>
    </citation>
    <scope>NUCLEOTIDE SEQUENCE</scope>
    <source>
        <strain evidence="5">Al4</strain>
    </source>
</reference>
<keyword evidence="2" id="KW-0472">Membrane</keyword>
<comment type="caution">
    <text evidence="5">The sequence shown here is derived from an EMBL/GenBank/DDBJ whole genome shotgun (WGS) entry which is preliminary data.</text>
</comment>
<proteinExistence type="predicted"/>
<feature type="domain" description="Protein YTP1-like C-terminal" evidence="4">
    <location>
        <begin position="226"/>
        <end position="471"/>
    </location>
</feature>
<evidence type="ECO:0000259" key="3">
    <source>
        <dbReference type="Pfam" id="PF10348"/>
    </source>
</evidence>
<dbReference type="CDD" id="cd08760">
    <property type="entry name" value="Cyt_b561_FRRS1_like"/>
    <property type="match status" value="1"/>
</dbReference>
<feature type="domain" description="DUF2427" evidence="3">
    <location>
        <begin position="98"/>
        <end position="198"/>
    </location>
</feature>
<evidence type="ECO:0000256" key="2">
    <source>
        <dbReference type="SAM" id="Phobius"/>
    </source>
</evidence>
<sequence>MRLRRGFQRVLEGDNASSYYILQLHSELFDNPSNAPLYVHRRLKPPRRSHRSLSRPVEPCAIQPLLSVNMGLKTRGAALVATLLFSTAATAHEHHMNKIEEGHAVSEDPIDSILWIHILVQSLAWGIIFPTGMVLGIIRSKWHVPVQVSGSILAVIGYFLGHKHKGRQFTENIHAKFVPVIMLMLIIQIVMGVYLKLHLEKGIHGKVRRIVVKAHGVVGKTMPVVTWVQFVFGGITALGFCRADHTGQCLAHFIMGSAFIAYGIILTILLLVGQMWLKRTGRSQEFFDSLVIAAWGCVNTFTEHRWGSPWAHNDLQHTSMGIIWWAAGLVGVWLSRKRNGQPKRNLIPGMVIFVTGWAMSSHPQHLPISTMIHTVFGYTLMAAGAARMIEISFVLKDRIAVTNDLSDPDPNSFQYLTPFLLIAGGFLFMGATEEQMQLLSDANVTHVSYVLILFSIAFLMFLFANLLIHLYAVHAFQDSKADAEAPHANGGPNGYARVDHRVRDAEEFELEGLTDDDDDEPLVHKEGRTNGHVAL</sequence>
<feature type="compositionally biased region" description="Acidic residues" evidence="1">
    <location>
        <begin position="511"/>
        <end position="520"/>
    </location>
</feature>
<name>A0A8H7IZH6_9PLEO</name>
<dbReference type="Pfam" id="PF10355">
    <property type="entry name" value="Ytp1"/>
    <property type="match status" value="1"/>
</dbReference>
<organism evidence="5 6">
    <name type="scientific">Ascochyta lentis</name>
    <dbReference type="NCBI Taxonomy" id="205686"/>
    <lineage>
        <taxon>Eukaryota</taxon>
        <taxon>Fungi</taxon>
        <taxon>Dikarya</taxon>
        <taxon>Ascomycota</taxon>
        <taxon>Pezizomycotina</taxon>
        <taxon>Dothideomycetes</taxon>
        <taxon>Pleosporomycetidae</taxon>
        <taxon>Pleosporales</taxon>
        <taxon>Pleosporineae</taxon>
        <taxon>Didymellaceae</taxon>
        <taxon>Ascochyta</taxon>
    </lineage>
</organism>
<feature type="transmembrane region" description="Helical" evidence="2">
    <location>
        <begin position="144"/>
        <end position="161"/>
    </location>
</feature>
<evidence type="ECO:0000313" key="6">
    <source>
        <dbReference type="Proteomes" id="UP000651452"/>
    </source>
</evidence>
<feature type="transmembrane region" description="Helical" evidence="2">
    <location>
        <begin position="415"/>
        <end position="431"/>
    </location>
</feature>
<protein>
    <recommendedName>
        <fullName evidence="7">Integral membrane protein</fullName>
    </recommendedName>
</protein>
<dbReference type="Proteomes" id="UP000651452">
    <property type="component" value="Unassembled WGS sequence"/>
</dbReference>
<evidence type="ECO:0000313" key="5">
    <source>
        <dbReference type="EMBL" id="KAF9695179.1"/>
    </source>
</evidence>
<dbReference type="InterPro" id="IPR018825">
    <property type="entry name" value="DUF2427"/>
</dbReference>
<feature type="region of interest" description="Disordered" evidence="1">
    <location>
        <begin position="511"/>
        <end position="535"/>
    </location>
</feature>
<dbReference type="PANTHER" id="PTHR31685">
    <property type="entry name" value="INTEGRAL MEMBRANE PROTEIN (AFU_ORTHOLOGUE AFUA_6G12730)-RELATED"/>
    <property type="match status" value="1"/>
</dbReference>
<evidence type="ECO:0008006" key="7">
    <source>
        <dbReference type="Google" id="ProtNLM"/>
    </source>
</evidence>
<evidence type="ECO:0000256" key="1">
    <source>
        <dbReference type="SAM" id="MobiDB-lite"/>
    </source>
</evidence>
<feature type="transmembrane region" description="Helical" evidence="2">
    <location>
        <begin position="113"/>
        <end position="138"/>
    </location>
</feature>
<feature type="transmembrane region" description="Helical" evidence="2">
    <location>
        <begin position="224"/>
        <end position="241"/>
    </location>
</feature>
<dbReference type="Pfam" id="PF10348">
    <property type="entry name" value="DUF2427"/>
    <property type="match status" value="1"/>
</dbReference>
<feature type="transmembrane region" description="Helical" evidence="2">
    <location>
        <begin position="375"/>
        <end position="395"/>
    </location>
</feature>
<keyword evidence="2" id="KW-1133">Transmembrane helix</keyword>
<dbReference type="EMBL" id="RZGK01000012">
    <property type="protein sequence ID" value="KAF9695179.1"/>
    <property type="molecule type" value="Genomic_DNA"/>
</dbReference>
<dbReference type="InterPro" id="IPR018827">
    <property type="entry name" value="YTP1_C"/>
</dbReference>
<keyword evidence="2" id="KW-0812">Transmembrane</keyword>
<gene>
    <name evidence="5" type="ORF">EKO04_007070</name>
</gene>
<dbReference type="AlphaFoldDB" id="A0A8H7IZH6"/>
<dbReference type="Gene3D" id="1.20.120.1770">
    <property type="match status" value="1"/>
</dbReference>
<accession>A0A8H7IZH6</accession>
<dbReference type="OrthoDB" id="4137487at2759"/>
<feature type="transmembrane region" description="Helical" evidence="2">
    <location>
        <begin position="253"/>
        <end position="277"/>
    </location>
</feature>
<feature type="transmembrane region" description="Helical" evidence="2">
    <location>
        <begin position="346"/>
        <end position="363"/>
    </location>
</feature>
<feature type="transmembrane region" description="Helical" evidence="2">
    <location>
        <begin position="173"/>
        <end position="195"/>
    </location>
</feature>